<evidence type="ECO:0000259" key="2">
    <source>
        <dbReference type="Pfam" id="PF12870"/>
    </source>
</evidence>
<feature type="signal peptide" evidence="1">
    <location>
        <begin position="1"/>
        <end position="28"/>
    </location>
</feature>
<organism evidence="3 4">
    <name type="scientific">Glycomyces terrestris</name>
    <dbReference type="NCBI Taxonomy" id="2493553"/>
    <lineage>
        <taxon>Bacteria</taxon>
        <taxon>Bacillati</taxon>
        <taxon>Actinomycetota</taxon>
        <taxon>Actinomycetes</taxon>
        <taxon>Glycomycetales</taxon>
        <taxon>Glycomycetaceae</taxon>
        <taxon>Glycomyces</taxon>
    </lineage>
</organism>
<dbReference type="RefSeq" id="WP_125249241.1">
    <property type="nucleotide sequence ID" value="NZ_RSEB01000005.1"/>
</dbReference>
<dbReference type="Pfam" id="PF12870">
    <property type="entry name" value="DUF4878"/>
    <property type="match status" value="1"/>
</dbReference>
<protein>
    <submittedName>
        <fullName evidence="3">DUF4878 domain-containing protein</fullName>
    </submittedName>
</protein>
<keyword evidence="4" id="KW-1185">Reference proteome</keyword>
<keyword evidence="1" id="KW-0732">Signal</keyword>
<comment type="caution">
    <text evidence="3">The sequence shown here is derived from an EMBL/GenBank/DDBJ whole genome shotgun (WGS) entry which is preliminary data.</text>
</comment>
<dbReference type="EMBL" id="RSEB01000005">
    <property type="protein sequence ID" value="RRR97444.1"/>
    <property type="molecule type" value="Genomic_DNA"/>
</dbReference>
<dbReference type="Proteomes" id="UP000277256">
    <property type="component" value="Unassembled WGS sequence"/>
</dbReference>
<evidence type="ECO:0000313" key="4">
    <source>
        <dbReference type="Proteomes" id="UP000277256"/>
    </source>
</evidence>
<gene>
    <name evidence="3" type="ORF">EIW28_18745</name>
</gene>
<evidence type="ECO:0000256" key="1">
    <source>
        <dbReference type="SAM" id="SignalP"/>
    </source>
</evidence>
<dbReference type="OrthoDB" id="5194449at2"/>
<sequence>MSINVTLRRTTAVAGGAFALALTLAACGAGNDTPDGAVENFLDNGAEDMVTAMLDGDADKAGEVASDHFCADDVEGVKEAAGMFADMSEEERQSALDMAGDEFTMFEDLSYEIGEVTEDGDTATVEASITADGETTDETFDLVKEDDAWKICGFLA</sequence>
<dbReference type="InterPro" id="IPR024267">
    <property type="entry name" value="DUF4878"/>
</dbReference>
<dbReference type="SUPFAM" id="SSF54427">
    <property type="entry name" value="NTF2-like"/>
    <property type="match status" value="1"/>
</dbReference>
<reference evidence="3 4" key="1">
    <citation type="submission" date="2018-12" db="EMBL/GenBank/DDBJ databases">
        <title>Glycomyces sp. YIM 121974 draft genome.</title>
        <authorList>
            <person name="Li Q."/>
        </authorList>
    </citation>
    <scope>NUCLEOTIDE SEQUENCE [LARGE SCALE GENOMIC DNA]</scope>
    <source>
        <strain evidence="3 4">YIM 121974</strain>
    </source>
</reference>
<feature type="chain" id="PRO_5039069474" evidence="1">
    <location>
        <begin position="29"/>
        <end position="156"/>
    </location>
</feature>
<dbReference type="InterPro" id="IPR032710">
    <property type="entry name" value="NTF2-like_dom_sf"/>
</dbReference>
<feature type="domain" description="DUF4878" evidence="2">
    <location>
        <begin position="33"/>
        <end position="152"/>
    </location>
</feature>
<proteinExistence type="predicted"/>
<name>A0A426UTW7_9ACTN</name>
<evidence type="ECO:0000313" key="3">
    <source>
        <dbReference type="EMBL" id="RRR97444.1"/>
    </source>
</evidence>
<accession>A0A426UTW7</accession>
<dbReference type="AlphaFoldDB" id="A0A426UTW7"/>
<dbReference type="Gene3D" id="3.10.450.50">
    <property type="match status" value="1"/>
</dbReference>